<dbReference type="EMBL" id="KV426227">
    <property type="protein sequence ID" value="KZV84400.1"/>
    <property type="molecule type" value="Genomic_DNA"/>
</dbReference>
<proteinExistence type="predicted"/>
<reference evidence="1 2" key="1">
    <citation type="journal article" date="2016" name="Mol. Biol. Evol.">
        <title>Comparative Genomics of Early-Diverging Mushroom-Forming Fungi Provides Insights into the Origins of Lignocellulose Decay Capabilities.</title>
        <authorList>
            <person name="Nagy L.G."/>
            <person name="Riley R."/>
            <person name="Tritt A."/>
            <person name="Adam C."/>
            <person name="Daum C."/>
            <person name="Floudas D."/>
            <person name="Sun H."/>
            <person name="Yadav J.S."/>
            <person name="Pangilinan J."/>
            <person name="Larsson K.H."/>
            <person name="Matsuura K."/>
            <person name="Barry K."/>
            <person name="Labutti K."/>
            <person name="Kuo R."/>
            <person name="Ohm R.A."/>
            <person name="Bhattacharya S.S."/>
            <person name="Shirouzu T."/>
            <person name="Yoshinaga Y."/>
            <person name="Martin F.M."/>
            <person name="Grigoriev I.V."/>
            <person name="Hibbett D.S."/>
        </authorList>
    </citation>
    <scope>NUCLEOTIDE SEQUENCE [LARGE SCALE GENOMIC DNA]</scope>
    <source>
        <strain evidence="1 2">HHB12029</strain>
    </source>
</reference>
<accession>A0A165DF22</accession>
<dbReference type="AlphaFoldDB" id="A0A165DF22"/>
<dbReference type="InParanoid" id="A0A165DF22"/>
<keyword evidence="2" id="KW-1185">Reference proteome</keyword>
<protein>
    <recommendedName>
        <fullName evidence="3">Fungal N-terminal domain-containing protein</fullName>
    </recommendedName>
</protein>
<name>A0A165DF22_EXIGL</name>
<organism evidence="1 2">
    <name type="scientific">Exidia glandulosa HHB12029</name>
    <dbReference type="NCBI Taxonomy" id="1314781"/>
    <lineage>
        <taxon>Eukaryota</taxon>
        <taxon>Fungi</taxon>
        <taxon>Dikarya</taxon>
        <taxon>Basidiomycota</taxon>
        <taxon>Agaricomycotina</taxon>
        <taxon>Agaricomycetes</taxon>
        <taxon>Auriculariales</taxon>
        <taxon>Exidiaceae</taxon>
        <taxon>Exidia</taxon>
    </lineage>
</organism>
<gene>
    <name evidence="1" type="ORF">EXIGLDRAFT_727273</name>
</gene>
<dbReference type="PANTHER" id="PTHR38886:SF1">
    <property type="entry name" value="NACHT-NTPASE AND P-LOOP NTPASES N-TERMINAL DOMAIN-CONTAINING PROTEIN"/>
    <property type="match status" value="1"/>
</dbReference>
<sequence>MPIAAFTFGSFGDIATILQLAWTIRKSLDESAGSVAQVRTVVADIDSFTQALQQIKAALSARASVPTELMNGVVHALEQCFKLLTQVKSRIDSFNSRVSGAVGAGVVRKYWAALGWEILGGKREVELLRGRLLEQITFIQTLLAAAQSENLDEIKKAAEAHSQSLDDMKHDAKAATRNVSDMFASMRELCIRLTGTSTPFMFFDEGGAQLVPAGVGPPSMAEAFYQFSHSRDIDLLDSPAYYDLYHSRDTGLQDNVSIQESLNDSIRKGMTYIHVSFWYCWSDNLKDHQWRLQGPVNPQKLGALTYWNGNNSLNLEVLCFLYRGSEGGDVTAFISPVYGFREASWAALIPDASSALAGFLRGIDYREDLRGSGPSALAKLFTETVDYDAADSLVIYTEDY</sequence>
<dbReference type="PANTHER" id="PTHR38886">
    <property type="entry name" value="SESA DOMAIN-CONTAINING PROTEIN"/>
    <property type="match status" value="1"/>
</dbReference>
<evidence type="ECO:0008006" key="3">
    <source>
        <dbReference type="Google" id="ProtNLM"/>
    </source>
</evidence>
<evidence type="ECO:0000313" key="2">
    <source>
        <dbReference type="Proteomes" id="UP000077266"/>
    </source>
</evidence>
<evidence type="ECO:0000313" key="1">
    <source>
        <dbReference type="EMBL" id="KZV84400.1"/>
    </source>
</evidence>
<dbReference type="Proteomes" id="UP000077266">
    <property type="component" value="Unassembled WGS sequence"/>
</dbReference>